<evidence type="ECO:0000256" key="2">
    <source>
        <dbReference type="ARBA" id="ARBA00007650"/>
    </source>
</evidence>
<evidence type="ECO:0000259" key="14">
    <source>
        <dbReference type="PROSITE" id="PS51192"/>
    </source>
</evidence>
<comment type="catalytic activity">
    <reaction evidence="12">
        <text>ATP + H2O + cellular proteinSide 1 = ADP + phosphate + cellular proteinSide 2.</text>
        <dbReference type="EC" id="7.4.2.8"/>
    </reaction>
</comment>
<dbReference type="SUPFAM" id="SSF81886">
    <property type="entry name" value="Helical scaffold and wing domains of SecA"/>
    <property type="match status" value="1"/>
</dbReference>
<dbReference type="PROSITE" id="PS51192">
    <property type="entry name" value="HELICASE_ATP_BIND_1"/>
    <property type="match status" value="1"/>
</dbReference>
<dbReference type="GO" id="GO:0065002">
    <property type="term" value="P:intracellular protein transmembrane transport"/>
    <property type="evidence" value="ECO:0007669"/>
    <property type="project" value="UniProtKB-UniRule"/>
</dbReference>
<dbReference type="CDD" id="cd17928">
    <property type="entry name" value="DEXDc_SecA"/>
    <property type="match status" value="1"/>
</dbReference>
<keyword evidence="18" id="KW-1185">Reference proteome</keyword>
<evidence type="ECO:0000256" key="8">
    <source>
        <dbReference type="ARBA" id="ARBA00022927"/>
    </source>
</evidence>
<dbReference type="InterPro" id="IPR026389">
    <property type="entry name" value="SecA_Actinobact-type"/>
</dbReference>
<keyword evidence="8 12" id="KW-0653">Protein transport</keyword>
<dbReference type="SUPFAM" id="SSF81767">
    <property type="entry name" value="Pre-protein crosslinking domain of SecA"/>
    <property type="match status" value="1"/>
</dbReference>
<comment type="subunit">
    <text evidence="12">Monomer and homodimer. Part of the essential Sec protein translocation apparatus which comprises SecA, SecYEG and auxiliary proteins SecDF. Other proteins may also be involved.</text>
</comment>
<dbReference type="STRING" id="85968.GCA_900073015_03511"/>
<dbReference type="CDD" id="cd18803">
    <property type="entry name" value="SF2_C_secA"/>
    <property type="match status" value="1"/>
</dbReference>
<evidence type="ECO:0000256" key="6">
    <source>
        <dbReference type="ARBA" id="ARBA00022741"/>
    </source>
</evidence>
<name>A0A2G5PDQ1_9MYCO</name>
<evidence type="ECO:0000259" key="16">
    <source>
        <dbReference type="PROSITE" id="PS51196"/>
    </source>
</evidence>
<evidence type="ECO:0000256" key="7">
    <source>
        <dbReference type="ARBA" id="ARBA00022840"/>
    </source>
</evidence>
<evidence type="ECO:0000256" key="13">
    <source>
        <dbReference type="SAM" id="MobiDB-lite"/>
    </source>
</evidence>
<feature type="domain" description="Helicase C-terminal" evidence="15">
    <location>
        <begin position="481"/>
        <end position="656"/>
    </location>
</feature>
<gene>
    <name evidence="12" type="primary">secA</name>
    <name evidence="17" type="ORF">CQY22_004885</name>
</gene>
<feature type="region of interest" description="Disordered" evidence="13">
    <location>
        <begin position="707"/>
        <end position="727"/>
    </location>
</feature>
<sequence length="846" mass="91870">MPPQPRRCVFPARKLPQFGRGAAHHLRYGCAVVKSSQTAETESDGDSTGNVKAQKPSRRDKSGKAPRGKISGRFWKLLGSSAEKNLARSRVEVDAAAEFDEKVAGLDDETLTKAAGKLNLADLADSADTPQFLAIAREAAERATGLRPFDVQLEGALRMLAGDVVEMATGEGKTLAGAIAAAGYALGGRRVHVISVNDYLARRDAEWMGPLLEALGLTVGWVTEDSTPEQRRAAYECDVTYGSVNEIGFDVLRDQLVVDSADLVSPNPDVALIDEADSVLVDEALVPLVLAGTTHRETPRLEIVRLVGELTPGVDYDSDEDRRNIHLTEAGAQKVEKALGGIDLYSEEHVVSTLTEVNVALHAHVLLQRDVHYIVRDGAVQLINASRGRIAALQRWPDGLQAAVEAKEGIETTETGEVLDTITVQALVNRYPTVCGMTGTALAAGEQLRQFYKLGVSPIPPNTPNIRTDDPDRVYITAASKFDAILDHIAEVHATGRPVLVGTHDVAESEELHEKLVRRGIPAVVLNAKNDAEEAEVIAEAGALNAVTVSTQMAGRGTDIRLGGSDEKSHDEVVELGGLHVVGTGRHTTERLDNQLRGRAGRQGDPGSSVFFASWEDELVVSFLEDRAKLPMETDDDGRILSPRAQGMIDHAQRVAEGRMLDVHANTWRYNQLIAQQRAIIVDRRNTLLSTATARDELEALCPDRFAELRGEPEDGDDGDGDGDGMSEEQLERTCQLIMLYHLDRGWADHLAYLADIRESIHLRALGRQNPLDEFHRLAVDAFTSLAADAIEAAQQTFETANLADGEPGLDLSKLARPTSTWTYMVHDNPLQDDTLSALSLPGIFR</sequence>
<dbReference type="Gene3D" id="3.40.50.300">
    <property type="entry name" value="P-loop containing nucleotide triphosphate hydrolases"/>
    <property type="match status" value="3"/>
</dbReference>
<dbReference type="PROSITE" id="PS51196">
    <property type="entry name" value="SECA_MOTOR_DEAD"/>
    <property type="match status" value="1"/>
</dbReference>
<dbReference type="EC" id="7.4.2.8" evidence="12"/>
<keyword evidence="11 12" id="KW-0472">Membrane</keyword>
<dbReference type="InterPro" id="IPR000185">
    <property type="entry name" value="SecA"/>
</dbReference>
<dbReference type="InterPro" id="IPR014001">
    <property type="entry name" value="Helicase_ATP-bd"/>
</dbReference>
<feature type="region of interest" description="Disordered" evidence="13">
    <location>
        <begin position="34"/>
        <end position="68"/>
    </location>
</feature>
<dbReference type="PROSITE" id="PS51194">
    <property type="entry name" value="HELICASE_CTER"/>
    <property type="match status" value="1"/>
</dbReference>
<dbReference type="GO" id="GO:0017038">
    <property type="term" value="P:protein import"/>
    <property type="evidence" value="ECO:0007669"/>
    <property type="project" value="InterPro"/>
</dbReference>
<keyword evidence="6 12" id="KW-0547">Nucleotide-binding</keyword>
<dbReference type="InterPro" id="IPR011115">
    <property type="entry name" value="SecA_DEAD"/>
</dbReference>
<dbReference type="OrthoDB" id="9805579at2"/>
<dbReference type="FunFam" id="3.40.50.300:FF:000429">
    <property type="entry name" value="Preprotein translocase subunit SecA"/>
    <property type="match status" value="1"/>
</dbReference>
<feature type="compositionally biased region" description="Acidic residues" evidence="13">
    <location>
        <begin position="714"/>
        <end position="727"/>
    </location>
</feature>
<keyword evidence="9 12" id="KW-1278">Translocase</keyword>
<dbReference type="InterPro" id="IPR044722">
    <property type="entry name" value="SecA_SF2_C"/>
</dbReference>
<dbReference type="Proteomes" id="UP000230551">
    <property type="component" value="Unassembled WGS sequence"/>
</dbReference>
<dbReference type="InterPro" id="IPR011130">
    <property type="entry name" value="SecA_preprotein_X-link_dom"/>
</dbReference>
<dbReference type="InterPro" id="IPR020937">
    <property type="entry name" value="SecA_CS"/>
</dbReference>
<dbReference type="HAMAP" id="MF_01382">
    <property type="entry name" value="SecA"/>
    <property type="match status" value="1"/>
</dbReference>
<evidence type="ECO:0000256" key="10">
    <source>
        <dbReference type="ARBA" id="ARBA00023010"/>
    </source>
</evidence>
<dbReference type="GO" id="GO:0005829">
    <property type="term" value="C:cytosol"/>
    <property type="evidence" value="ECO:0007669"/>
    <property type="project" value="TreeGrafter"/>
</dbReference>
<dbReference type="AlphaFoldDB" id="A0A2G5PDQ1"/>
<dbReference type="NCBIfam" id="TIGR04221">
    <property type="entry name" value="SecA2_Mycobac"/>
    <property type="match status" value="1"/>
</dbReference>
<evidence type="ECO:0000256" key="5">
    <source>
        <dbReference type="ARBA" id="ARBA00022490"/>
    </source>
</evidence>
<dbReference type="GO" id="GO:0008564">
    <property type="term" value="F:protein-exporting ATPase activity"/>
    <property type="evidence" value="ECO:0007669"/>
    <property type="project" value="UniProtKB-EC"/>
</dbReference>
<dbReference type="InterPro" id="IPR014018">
    <property type="entry name" value="SecA_motor_DEAD"/>
</dbReference>
<dbReference type="PRINTS" id="PR00906">
    <property type="entry name" value="SECA"/>
</dbReference>
<keyword evidence="4 12" id="KW-1003">Cell membrane</keyword>
<organism evidence="17 18">
    <name type="scientific">Mycolicibacterium brumae</name>
    <dbReference type="NCBI Taxonomy" id="85968"/>
    <lineage>
        <taxon>Bacteria</taxon>
        <taxon>Bacillati</taxon>
        <taxon>Actinomycetota</taxon>
        <taxon>Actinomycetes</taxon>
        <taxon>Mycobacteriales</taxon>
        <taxon>Mycobacteriaceae</taxon>
        <taxon>Mycolicibacterium</taxon>
    </lineage>
</organism>
<dbReference type="SMART" id="SM00958">
    <property type="entry name" value="SecA_PP_bind"/>
    <property type="match status" value="1"/>
</dbReference>
<dbReference type="InterPro" id="IPR027417">
    <property type="entry name" value="P-loop_NTPase"/>
</dbReference>
<accession>A0A2G5PDQ1</accession>
<proteinExistence type="inferred from homology"/>
<comment type="caution">
    <text evidence="17">The sequence shown here is derived from an EMBL/GenBank/DDBJ whole genome shotgun (WGS) entry which is preliminary data.</text>
</comment>
<dbReference type="Gene3D" id="3.90.1440.10">
    <property type="entry name" value="SecA, preprotein cross-linking domain"/>
    <property type="match status" value="1"/>
</dbReference>
<dbReference type="Pfam" id="PF01043">
    <property type="entry name" value="SecA_PP_bind"/>
    <property type="match status" value="1"/>
</dbReference>
<dbReference type="InterPro" id="IPR036670">
    <property type="entry name" value="SecA_X-link_sf"/>
</dbReference>
<dbReference type="SMART" id="SM00957">
    <property type="entry name" value="SecA_DEAD"/>
    <property type="match status" value="1"/>
</dbReference>
<dbReference type="Pfam" id="PF21090">
    <property type="entry name" value="P-loop_SecA"/>
    <property type="match status" value="1"/>
</dbReference>
<dbReference type="GO" id="GO:0005524">
    <property type="term" value="F:ATP binding"/>
    <property type="evidence" value="ECO:0007669"/>
    <property type="project" value="UniProtKB-UniRule"/>
</dbReference>
<dbReference type="InterPro" id="IPR011116">
    <property type="entry name" value="SecA_Wing/Scaffold"/>
</dbReference>
<evidence type="ECO:0000256" key="11">
    <source>
        <dbReference type="ARBA" id="ARBA00023136"/>
    </source>
</evidence>
<reference evidence="17 18" key="1">
    <citation type="journal article" date="2017" name="Infect. Genet. Evol.">
        <title>The new phylogeny of the genus Mycobacterium: The old and the news.</title>
        <authorList>
            <person name="Tortoli E."/>
            <person name="Fedrizzi T."/>
            <person name="Meehan C.J."/>
            <person name="Trovato A."/>
            <person name="Grottola A."/>
            <person name="Giacobazzi E."/>
            <person name="Serpini G.F."/>
            <person name="Tagliazucchi S."/>
            <person name="Fabio A."/>
            <person name="Bettua C."/>
            <person name="Bertorelli R."/>
            <person name="Frascaro F."/>
            <person name="De Sanctis V."/>
            <person name="Pecorari M."/>
            <person name="Jousson O."/>
            <person name="Segata N."/>
            <person name="Cirillo D.M."/>
        </authorList>
    </citation>
    <scope>NUCLEOTIDE SEQUENCE [LARGE SCALE GENOMIC DNA]</scope>
    <source>
        <strain evidence="17 18">CIP1034565</strain>
    </source>
</reference>
<evidence type="ECO:0000259" key="15">
    <source>
        <dbReference type="PROSITE" id="PS51194"/>
    </source>
</evidence>
<dbReference type="InterPro" id="IPR036266">
    <property type="entry name" value="SecA_Wing/Scaffold_sf"/>
</dbReference>
<comment type="subcellular location">
    <subcellularLocation>
        <location evidence="12">Cell membrane</location>
        <topology evidence="12">Peripheral membrane protein</topology>
        <orientation evidence="12">Cytoplasmic side</orientation>
    </subcellularLocation>
    <subcellularLocation>
        <location evidence="12">Cytoplasm</location>
    </subcellularLocation>
    <subcellularLocation>
        <location evidence="1">Membrane</location>
        <topology evidence="1">Peripheral membrane protein</topology>
    </subcellularLocation>
    <text evidence="12">Distribution is 50-50.</text>
</comment>
<feature type="binding site" evidence="12">
    <location>
        <position position="559"/>
    </location>
    <ligand>
        <name>ATP</name>
        <dbReference type="ChEBI" id="CHEBI:30616"/>
    </ligand>
</feature>
<dbReference type="GO" id="GO:0006605">
    <property type="term" value="P:protein targeting"/>
    <property type="evidence" value="ECO:0007669"/>
    <property type="project" value="UniProtKB-UniRule"/>
</dbReference>
<dbReference type="PANTHER" id="PTHR30612:SF0">
    <property type="entry name" value="CHLOROPLAST PROTEIN-TRANSPORTING ATPASE"/>
    <property type="match status" value="1"/>
</dbReference>
<keyword evidence="3 12" id="KW-0813">Transport</keyword>
<feature type="compositionally biased region" description="Polar residues" evidence="13">
    <location>
        <begin position="34"/>
        <end position="51"/>
    </location>
</feature>
<comment type="function">
    <text evidence="12">Part of the Sec protein translocase complex. Interacts with the SecYEG preprotein conducting channel. Has a central role in coupling the hydrolysis of ATP to the transfer of proteins into and across the cell membrane, serving as an ATP-driven molecular motor driving the stepwise translocation of polypeptide chains across the membrane.</text>
</comment>
<feature type="binding site" evidence="12">
    <location>
        <position position="152"/>
    </location>
    <ligand>
        <name>ATP</name>
        <dbReference type="ChEBI" id="CHEBI:30616"/>
    </ligand>
</feature>
<feature type="binding site" evidence="12">
    <location>
        <begin position="170"/>
        <end position="174"/>
    </location>
    <ligand>
        <name>ATP</name>
        <dbReference type="ChEBI" id="CHEBI:30616"/>
    </ligand>
</feature>
<dbReference type="InterPro" id="IPR001650">
    <property type="entry name" value="Helicase_C-like"/>
</dbReference>
<evidence type="ECO:0000256" key="3">
    <source>
        <dbReference type="ARBA" id="ARBA00022448"/>
    </source>
</evidence>
<dbReference type="GO" id="GO:0005886">
    <property type="term" value="C:plasma membrane"/>
    <property type="evidence" value="ECO:0007669"/>
    <property type="project" value="UniProtKB-SubCell"/>
</dbReference>
<dbReference type="SUPFAM" id="SSF52540">
    <property type="entry name" value="P-loop containing nucleoside triphosphate hydrolases"/>
    <property type="match status" value="2"/>
</dbReference>
<dbReference type="GO" id="GO:0031522">
    <property type="term" value="C:cell envelope Sec protein transport complex"/>
    <property type="evidence" value="ECO:0007669"/>
    <property type="project" value="TreeGrafter"/>
</dbReference>
<evidence type="ECO:0000256" key="12">
    <source>
        <dbReference type="HAMAP-Rule" id="MF_01382"/>
    </source>
</evidence>
<evidence type="ECO:0000256" key="9">
    <source>
        <dbReference type="ARBA" id="ARBA00022967"/>
    </source>
</evidence>
<keyword evidence="5 12" id="KW-0963">Cytoplasm</keyword>
<dbReference type="GO" id="GO:0043952">
    <property type="term" value="P:protein transport by the Sec complex"/>
    <property type="evidence" value="ECO:0007669"/>
    <property type="project" value="TreeGrafter"/>
</dbReference>
<dbReference type="PROSITE" id="PS01312">
    <property type="entry name" value="SECA"/>
    <property type="match status" value="1"/>
</dbReference>
<dbReference type="Gene3D" id="1.10.3060.10">
    <property type="entry name" value="Helical scaffold and wing domains of SecA"/>
    <property type="match status" value="1"/>
</dbReference>
<dbReference type="Pfam" id="PF07516">
    <property type="entry name" value="SecA_SW"/>
    <property type="match status" value="1"/>
</dbReference>
<keyword evidence="7 12" id="KW-0067">ATP-binding</keyword>
<dbReference type="PANTHER" id="PTHR30612">
    <property type="entry name" value="SECA INNER MEMBRANE COMPONENT OF SEC PROTEIN SECRETION SYSTEM"/>
    <property type="match status" value="1"/>
</dbReference>
<comment type="similarity">
    <text evidence="2 12">Belongs to the SecA family.</text>
</comment>
<feature type="domain" description="SecA family profile" evidence="16">
    <location>
        <begin position="71"/>
        <end position="644"/>
    </location>
</feature>
<dbReference type="EMBL" id="PDCN02000004">
    <property type="protein sequence ID" value="PIB76462.1"/>
    <property type="molecule type" value="Genomic_DNA"/>
</dbReference>
<evidence type="ECO:0000256" key="1">
    <source>
        <dbReference type="ARBA" id="ARBA00004170"/>
    </source>
</evidence>
<evidence type="ECO:0000313" key="17">
    <source>
        <dbReference type="EMBL" id="PIB76462.1"/>
    </source>
</evidence>
<protein>
    <recommendedName>
        <fullName evidence="12">Protein translocase subunit SecA</fullName>
        <ecNumber evidence="12">7.4.2.8</ecNumber>
    </recommendedName>
</protein>
<keyword evidence="10 12" id="KW-0811">Translocation</keyword>
<feature type="domain" description="Helicase ATP-binding" evidence="14">
    <location>
        <begin position="154"/>
        <end position="313"/>
    </location>
</feature>
<evidence type="ECO:0000313" key="18">
    <source>
        <dbReference type="Proteomes" id="UP000230551"/>
    </source>
</evidence>
<dbReference type="Pfam" id="PF07517">
    <property type="entry name" value="SecA_DEAD"/>
    <property type="match status" value="1"/>
</dbReference>
<evidence type="ECO:0000256" key="4">
    <source>
        <dbReference type="ARBA" id="ARBA00022475"/>
    </source>
</evidence>